<dbReference type="EMBL" id="FORT01000008">
    <property type="protein sequence ID" value="SFK07666.1"/>
    <property type="molecule type" value="Genomic_DNA"/>
</dbReference>
<accession>A0A1I3WMG7</accession>
<keyword evidence="1" id="KW-1133">Transmembrane helix</keyword>
<proteinExistence type="predicted"/>
<evidence type="ECO:0008006" key="4">
    <source>
        <dbReference type="Google" id="ProtNLM"/>
    </source>
</evidence>
<evidence type="ECO:0000313" key="3">
    <source>
        <dbReference type="Proteomes" id="UP000198915"/>
    </source>
</evidence>
<organism evidence="2 3">
    <name type="scientific">Brevibacillus centrosporus</name>
    <dbReference type="NCBI Taxonomy" id="54910"/>
    <lineage>
        <taxon>Bacteria</taxon>
        <taxon>Bacillati</taxon>
        <taxon>Bacillota</taxon>
        <taxon>Bacilli</taxon>
        <taxon>Bacillales</taxon>
        <taxon>Paenibacillaceae</taxon>
        <taxon>Brevibacillus</taxon>
    </lineage>
</organism>
<reference evidence="3" key="1">
    <citation type="submission" date="2016-10" db="EMBL/GenBank/DDBJ databases">
        <authorList>
            <person name="Varghese N."/>
            <person name="Submissions S."/>
        </authorList>
    </citation>
    <scope>NUCLEOTIDE SEQUENCE [LARGE SCALE GENOMIC DNA]</scope>
    <source>
        <strain evidence="3">OK042</strain>
    </source>
</reference>
<evidence type="ECO:0000256" key="1">
    <source>
        <dbReference type="SAM" id="Phobius"/>
    </source>
</evidence>
<name>A0A1I3WMG7_9BACL</name>
<dbReference type="GeneID" id="301130185"/>
<dbReference type="STRING" id="1884381.SAMN05518846_108164"/>
<gene>
    <name evidence="2" type="ORF">SAMN05518846_108164</name>
</gene>
<sequence length="65" mass="7468">MLDFGAVSIEWGTLIFQLIFFLLPLILAIVSIFKVTNQSKVRQHAIEALEKRVEALEQELRSKKP</sequence>
<dbReference type="AlphaFoldDB" id="A0A1I3WMG7"/>
<keyword evidence="1" id="KW-0812">Transmembrane</keyword>
<dbReference type="Proteomes" id="UP000198915">
    <property type="component" value="Unassembled WGS sequence"/>
</dbReference>
<feature type="transmembrane region" description="Helical" evidence="1">
    <location>
        <begin position="12"/>
        <end position="33"/>
    </location>
</feature>
<evidence type="ECO:0000313" key="2">
    <source>
        <dbReference type="EMBL" id="SFK07666.1"/>
    </source>
</evidence>
<keyword evidence="3" id="KW-1185">Reference proteome</keyword>
<keyword evidence="1" id="KW-0472">Membrane</keyword>
<dbReference type="RefSeq" id="WP_092269365.1">
    <property type="nucleotide sequence ID" value="NZ_CP176856.1"/>
</dbReference>
<protein>
    <recommendedName>
        <fullName evidence="4">DUF4083 domain-containing protein</fullName>
    </recommendedName>
</protein>